<keyword evidence="2" id="KW-1185">Reference proteome</keyword>
<reference evidence="1 2" key="2">
    <citation type="journal article" date="2020" name="Antonie Van Leeuwenhoek">
        <title>Phylogenomic characterisation of a novel corynebacterial species pathogenic to animals.</title>
        <authorList>
            <person name="Moller J."/>
            <person name="Musella L."/>
            <person name="Melnikov V."/>
            <person name="Geissdorfer W."/>
            <person name="Burkovski A."/>
            <person name="Sangal V."/>
        </authorList>
    </citation>
    <scope>NUCLEOTIDE SEQUENCE [LARGE SCALE GENOMIC DNA]</scope>
    <source>
        <strain evidence="1 2">PO100/5</strain>
    </source>
</reference>
<dbReference type="EMBL" id="CP021417">
    <property type="protein sequence ID" value="WCV10701.1"/>
    <property type="molecule type" value="Genomic_DNA"/>
</dbReference>
<reference evidence="1 2" key="1">
    <citation type="journal article" date="2014" name="BMC Vet. Res.">
        <title>First report of Corynebacterium pseudotuberculosis from caseous lymphadenitis lesions in Black Alentejano pig (Sus scrofa domesticus).</title>
        <authorList>
            <person name="Oliveira M."/>
            <person name="Barroco C."/>
            <person name="Mottola C."/>
            <person name="Santos R."/>
            <person name="Lemsaddek A."/>
            <person name="Tavares L."/>
            <person name="Semedo-Lemsaddek T."/>
        </authorList>
    </citation>
    <scope>NUCLEOTIDE SEQUENCE [LARGE SCALE GENOMIC DNA]</scope>
    <source>
        <strain evidence="1 2">PO100/5</strain>
    </source>
</reference>
<reference evidence="1 2" key="3">
    <citation type="journal article" date="2020" name="Int. J. Syst. Evol. Microbiol.">
        <title>Corynebacterium silvaticum sp. nov., a unique group of NTTB corynebacteria in wild boar and roe deer.</title>
        <authorList>
            <person name="Dangel A."/>
            <person name="Berger A."/>
            <person name="Rau J."/>
            <person name="Eisenberg T."/>
            <person name="Kampfer P."/>
            <person name="Margos G."/>
            <person name="Contzen M."/>
            <person name="Busse H.J."/>
            <person name="Konrad R."/>
            <person name="Peters M."/>
            <person name="Sting R."/>
            <person name="Sing A."/>
        </authorList>
    </citation>
    <scope>NUCLEOTIDE SEQUENCE [LARGE SCALE GENOMIC DNA]</scope>
    <source>
        <strain evidence="1 2">PO100/5</strain>
    </source>
</reference>
<dbReference type="Proteomes" id="UP000195652">
    <property type="component" value="Chromosome"/>
</dbReference>
<protein>
    <submittedName>
        <fullName evidence="1">Uncharacterized protein</fullName>
    </submittedName>
</protein>
<name>A0ACD4Q0M5_9CORY</name>
<proteinExistence type="predicted"/>
<evidence type="ECO:0000313" key="2">
    <source>
        <dbReference type="Proteomes" id="UP000195652"/>
    </source>
</evidence>
<reference evidence="1 2" key="4">
    <citation type="journal article" date="2020" name="PLoS ONE">
        <title>Taxonomic classification of strain PO100/5 shows a broader geographic distribution and genetic markers of the recently described Corynebacterium silvaticum.</title>
        <authorList>
            <person name="Viana M.V.C."/>
            <person name="Profeta R."/>
            <person name="da Silva A.L."/>
            <person name="Hurtado R."/>
            <person name="Cerqueira J.C."/>
            <person name="Ribeiro B.F.S."/>
            <person name="Almeida M.O."/>
            <person name="Morais-Rodrigues F."/>
            <person name="Soares S.C."/>
            <person name="Oliveira M."/>
            <person name="Tavares L."/>
            <person name="Figueiredo H."/>
            <person name="Wattam A.R."/>
            <person name="Barh D."/>
            <person name="Ghosh P."/>
            <person name="Silva A."/>
            <person name="Azevedo V."/>
        </authorList>
    </citation>
    <scope>NUCLEOTIDE SEQUENCE [LARGE SCALE GENOMIC DNA]</scope>
    <source>
        <strain evidence="1 2">PO100/5</strain>
    </source>
</reference>
<sequence>MNHDDNQHQTPGTSHGDRQHHGPEGQEHLPTSPKTPTPTSPTYQPQQPIPPSFSADELRDNPILLAQVTAYLQENHLHLPLLTPDLDEMTRMKQDTPELYRAYVKAINKQVDADYKARTLPYTEPSSIAKRGQRFGLIAIIAVLTFCAFLAFRGHAISATLIAAFDLIALASVFASNKGPSEDK</sequence>
<evidence type="ECO:0000313" key="1">
    <source>
        <dbReference type="EMBL" id="WCV10701.1"/>
    </source>
</evidence>
<accession>A0ACD4Q0M5</accession>
<gene>
    <name evidence="1" type="ORF">CBE74_01065</name>
</gene>
<organism evidence="1 2">
    <name type="scientific">Corynebacterium silvaticum</name>
    <dbReference type="NCBI Taxonomy" id="2320431"/>
    <lineage>
        <taxon>Bacteria</taxon>
        <taxon>Bacillati</taxon>
        <taxon>Actinomycetota</taxon>
        <taxon>Actinomycetes</taxon>
        <taxon>Mycobacteriales</taxon>
        <taxon>Corynebacteriaceae</taxon>
        <taxon>Corynebacterium</taxon>
    </lineage>
</organism>